<feature type="compositionally biased region" description="Polar residues" evidence="5">
    <location>
        <begin position="1"/>
        <end position="18"/>
    </location>
</feature>
<dbReference type="SUPFAM" id="SSF57850">
    <property type="entry name" value="RING/U-box"/>
    <property type="match status" value="1"/>
</dbReference>
<dbReference type="PROSITE" id="PS50089">
    <property type="entry name" value="ZF_RING_2"/>
    <property type="match status" value="1"/>
</dbReference>
<evidence type="ECO:0000313" key="7">
    <source>
        <dbReference type="EMBL" id="KAL0489517.1"/>
    </source>
</evidence>
<evidence type="ECO:0000256" key="5">
    <source>
        <dbReference type="SAM" id="MobiDB-lite"/>
    </source>
</evidence>
<reference evidence="7 8" key="1">
    <citation type="submission" date="2024-03" db="EMBL/GenBank/DDBJ databases">
        <title>The Acrasis kona genome and developmental transcriptomes reveal deep origins of eukaryotic multicellular pathways.</title>
        <authorList>
            <person name="Sheikh S."/>
            <person name="Fu C.-J."/>
            <person name="Brown M.W."/>
            <person name="Baldauf S.L."/>
        </authorList>
    </citation>
    <scope>NUCLEOTIDE SEQUENCE [LARGE SCALE GENOMIC DNA]</scope>
    <source>
        <strain evidence="7 8">ATCC MYA-3509</strain>
    </source>
</reference>
<keyword evidence="8" id="KW-1185">Reference proteome</keyword>
<feature type="region of interest" description="Disordered" evidence="5">
    <location>
        <begin position="149"/>
        <end position="169"/>
    </location>
</feature>
<feature type="compositionally biased region" description="Acidic residues" evidence="5">
    <location>
        <begin position="149"/>
        <end position="166"/>
    </location>
</feature>
<keyword evidence="2 4" id="KW-0863">Zinc-finger</keyword>
<feature type="region of interest" description="Disordered" evidence="5">
    <location>
        <begin position="198"/>
        <end position="222"/>
    </location>
</feature>
<dbReference type="AlphaFoldDB" id="A0AAW2ZLH2"/>
<dbReference type="PANTHER" id="PTHR47177:SF3">
    <property type="entry name" value="F18C1.6 PROTEIN"/>
    <property type="match status" value="1"/>
</dbReference>
<dbReference type="PANTHER" id="PTHR47177">
    <property type="entry name" value="F18C1.6 PROTEIN"/>
    <property type="match status" value="1"/>
</dbReference>
<protein>
    <submittedName>
        <fullName evidence="7">E3 ubiquitin-protein ligase p28-like</fullName>
    </submittedName>
</protein>
<name>A0AAW2ZLH2_9EUKA</name>
<dbReference type="InterPro" id="IPR017907">
    <property type="entry name" value="Znf_RING_CS"/>
</dbReference>
<comment type="caution">
    <text evidence="7">The sequence shown here is derived from an EMBL/GenBank/DDBJ whole genome shotgun (WGS) entry which is preliminary data.</text>
</comment>
<evidence type="ECO:0000256" key="3">
    <source>
        <dbReference type="ARBA" id="ARBA00022833"/>
    </source>
</evidence>
<sequence length="222" mass="25756">MRTRSQSSQIEQDTNTSDTAREPLVGSKRSISELDTRPRKTRRLQSDAIVDLTQEPDEEPNTDEEKKECAICFEEIKELGMMDCCNHDFCFACVNKWSNECNTCPVCKRRFKTITKKRLDNGKTFTPLQIEDRDIKTPQTHFIITRFFEDDDDEDDEEDDEFDPYDEERASAFNPRAMSRFLTNYFYTYMLGQSVNAPAPPPPSIQFVNTNDDPIVISDSED</sequence>
<feature type="domain" description="RING-type" evidence="6">
    <location>
        <begin position="69"/>
        <end position="108"/>
    </location>
</feature>
<proteinExistence type="predicted"/>
<gene>
    <name evidence="7" type="ORF">AKO1_010455</name>
</gene>
<keyword evidence="1" id="KW-0479">Metal-binding</keyword>
<evidence type="ECO:0000256" key="1">
    <source>
        <dbReference type="ARBA" id="ARBA00022723"/>
    </source>
</evidence>
<keyword evidence="3" id="KW-0862">Zinc</keyword>
<evidence type="ECO:0000259" key="6">
    <source>
        <dbReference type="PROSITE" id="PS50089"/>
    </source>
</evidence>
<evidence type="ECO:0000313" key="8">
    <source>
        <dbReference type="Proteomes" id="UP001431209"/>
    </source>
</evidence>
<dbReference type="Pfam" id="PF13639">
    <property type="entry name" value="zf-RING_2"/>
    <property type="match status" value="1"/>
</dbReference>
<dbReference type="Proteomes" id="UP001431209">
    <property type="component" value="Unassembled WGS sequence"/>
</dbReference>
<dbReference type="EMBL" id="JAOPGA020001562">
    <property type="protein sequence ID" value="KAL0489517.1"/>
    <property type="molecule type" value="Genomic_DNA"/>
</dbReference>
<accession>A0AAW2ZLH2</accession>
<dbReference type="Gene3D" id="3.30.40.10">
    <property type="entry name" value="Zinc/RING finger domain, C3HC4 (zinc finger)"/>
    <property type="match status" value="1"/>
</dbReference>
<dbReference type="InterPro" id="IPR001841">
    <property type="entry name" value="Znf_RING"/>
</dbReference>
<dbReference type="InterPro" id="IPR013083">
    <property type="entry name" value="Znf_RING/FYVE/PHD"/>
</dbReference>
<organism evidence="7 8">
    <name type="scientific">Acrasis kona</name>
    <dbReference type="NCBI Taxonomy" id="1008807"/>
    <lineage>
        <taxon>Eukaryota</taxon>
        <taxon>Discoba</taxon>
        <taxon>Heterolobosea</taxon>
        <taxon>Tetramitia</taxon>
        <taxon>Eutetramitia</taxon>
        <taxon>Acrasidae</taxon>
        <taxon>Acrasis</taxon>
    </lineage>
</organism>
<dbReference type="GO" id="GO:0008270">
    <property type="term" value="F:zinc ion binding"/>
    <property type="evidence" value="ECO:0007669"/>
    <property type="project" value="UniProtKB-KW"/>
</dbReference>
<feature type="region of interest" description="Disordered" evidence="5">
    <location>
        <begin position="1"/>
        <end position="65"/>
    </location>
</feature>
<evidence type="ECO:0000256" key="2">
    <source>
        <dbReference type="ARBA" id="ARBA00022771"/>
    </source>
</evidence>
<dbReference type="SMART" id="SM00184">
    <property type="entry name" value="RING"/>
    <property type="match status" value="1"/>
</dbReference>
<dbReference type="PROSITE" id="PS00518">
    <property type="entry name" value="ZF_RING_1"/>
    <property type="match status" value="1"/>
</dbReference>
<evidence type="ECO:0000256" key="4">
    <source>
        <dbReference type="PROSITE-ProRule" id="PRU00175"/>
    </source>
</evidence>